<dbReference type="AlphaFoldDB" id="A0A644U9U3"/>
<proteinExistence type="predicted"/>
<dbReference type="CDD" id="cd09110">
    <property type="entry name" value="PLDc_CLS_1"/>
    <property type="match status" value="1"/>
</dbReference>
<protein>
    <submittedName>
        <fullName evidence="2">Major cardiolipin synthase ClsA</fullName>
        <ecNumber evidence="2">2.7.8.-</ecNumber>
    </submittedName>
</protein>
<dbReference type="Gene3D" id="3.30.870.10">
    <property type="entry name" value="Endonuclease Chain A"/>
    <property type="match status" value="2"/>
</dbReference>
<keyword evidence="2" id="KW-0808">Transferase</keyword>
<dbReference type="SMART" id="SM00155">
    <property type="entry name" value="PLDc"/>
    <property type="match status" value="2"/>
</dbReference>
<dbReference type="InterPro" id="IPR025202">
    <property type="entry name" value="PLD-like_dom"/>
</dbReference>
<name>A0A644U9U3_9ZZZZ</name>
<comment type="caution">
    <text evidence="2">The sequence shown here is derived from an EMBL/GenBank/DDBJ whole genome shotgun (WGS) entry which is preliminary data.</text>
</comment>
<feature type="domain" description="PLD phosphodiesterase" evidence="1">
    <location>
        <begin position="105"/>
        <end position="132"/>
    </location>
</feature>
<evidence type="ECO:0000259" key="1">
    <source>
        <dbReference type="PROSITE" id="PS50035"/>
    </source>
</evidence>
<dbReference type="PANTHER" id="PTHR21248:SF22">
    <property type="entry name" value="PHOSPHOLIPASE D"/>
    <property type="match status" value="1"/>
</dbReference>
<reference evidence="2" key="1">
    <citation type="submission" date="2019-08" db="EMBL/GenBank/DDBJ databases">
        <authorList>
            <person name="Kucharzyk K."/>
            <person name="Murdoch R.W."/>
            <person name="Higgins S."/>
            <person name="Loffler F."/>
        </authorList>
    </citation>
    <scope>NUCLEOTIDE SEQUENCE</scope>
</reference>
<evidence type="ECO:0000313" key="2">
    <source>
        <dbReference type="EMBL" id="MPL75718.1"/>
    </source>
</evidence>
<gene>
    <name evidence="2" type="primary">clsA_4</name>
    <name evidence="2" type="ORF">SDC9_21549</name>
</gene>
<dbReference type="Pfam" id="PF13091">
    <property type="entry name" value="PLDc_2"/>
    <property type="match status" value="2"/>
</dbReference>
<dbReference type="EC" id="2.7.8.-" evidence="2"/>
<accession>A0A644U9U3</accession>
<dbReference type="SUPFAM" id="SSF56024">
    <property type="entry name" value="Phospholipase D/nuclease"/>
    <property type="match status" value="2"/>
</dbReference>
<organism evidence="2">
    <name type="scientific">bioreactor metagenome</name>
    <dbReference type="NCBI Taxonomy" id="1076179"/>
    <lineage>
        <taxon>unclassified sequences</taxon>
        <taxon>metagenomes</taxon>
        <taxon>ecological metagenomes</taxon>
    </lineage>
</organism>
<dbReference type="PROSITE" id="PS50035">
    <property type="entry name" value="PLD"/>
    <property type="match status" value="2"/>
</dbReference>
<feature type="domain" description="PLD phosphodiesterase" evidence="1">
    <location>
        <begin position="271"/>
        <end position="298"/>
    </location>
</feature>
<dbReference type="InterPro" id="IPR001736">
    <property type="entry name" value="PLipase_D/transphosphatidylase"/>
</dbReference>
<dbReference type="PANTHER" id="PTHR21248">
    <property type="entry name" value="CARDIOLIPIN SYNTHASE"/>
    <property type="match status" value="1"/>
</dbReference>
<dbReference type="GO" id="GO:0030572">
    <property type="term" value="F:phosphatidyltransferase activity"/>
    <property type="evidence" value="ECO:0007669"/>
    <property type="project" value="UniProtKB-ARBA"/>
</dbReference>
<sequence length="358" mass="42596">MKPRGQHASMLFDDPALFQQAMLNDIAGASSYIFLEFYRIGNDSVGERFRDLLIRKCKEGVKVKLLLDSWGTSLPESFFEQLIQFGGEVRYFKKIKFFIDFFTKNHRRNHRKLLIIDDHICYIGSANLTAYSMKWRESVLRVEGSLAQVFRKAFNDSAKIYRKYIFNKFAYKRTIFYRGFEIVQDLPSIYRQQIKKRYEKLLQNARKSVYIETPYFLPGYKLRRYMMQAARRGVEVNVIIPLHSDVRSVDLLRSKYMGFYYNSKIRIRFYTPGNLHAKCVLVDDETFAIGSANFDYRSFRYQHEIMLIGKDREIVSLLKGHIGKTLTDCIDFDYEAWLRRPVLEKIFGWMLIPFRHLF</sequence>
<dbReference type="GO" id="GO:0032049">
    <property type="term" value="P:cardiolipin biosynthetic process"/>
    <property type="evidence" value="ECO:0007669"/>
    <property type="project" value="UniProtKB-ARBA"/>
</dbReference>
<dbReference type="EMBL" id="VSSQ01000091">
    <property type="protein sequence ID" value="MPL75718.1"/>
    <property type="molecule type" value="Genomic_DNA"/>
</dbReference>
<dbReference type="CDD" id="cd09112">
    <property type="entry name" value="PLDc_CLS_2"/>
    <property type="match status" value="1"/>
</dbReference>